<evidence type="ECO:0000259" key="2">
    <source>
        <dbReference type="PROSITE" id="PS51253"/>
    </source>
</evidence>
<proteinExistence type="predicted"/>
<dbReference type="RefSeq" id="XP_065961754.1">
    <property type="nucleotide sequence ID" value="XM_066108569.1"/>
</dbReference>
<evidence type="ECO:0000313" key="3">
    <source>
        <dbReference type="EMBL" id="KAF7569912.1"/>
    </source>
</evidence>
<sequence length="177" mass="20672">MDPIQKAIEDIDSREEGASFSYREVAKKYNISRATLARRHQGRTRPHSVAHNALHPQQEKELVQYIKGLSERRLPPTRTMIRNFASSLAGKDVSETWVTRFMARHPFELTSRYTSGMDRKRHKADSGAKYSLYFELLHAKMMEYRVQPTQIYNMDEKGFQIGSLGRSKRVFDKVLYD</sequence>
<dbReference type="InterPro" id="IPR050863">
    <property type="entry name" value="CenT-Element_Derived"/>
</dbReference>
<dbReference type="SMART" id="SM00674">
    <property type="entry name" value="CENPB"/>
    <property type="match status" value="1"/>
</dbReference>
<dbReference type="GO" id="GO:0003677">
    <property type="term" value="F:DNA binding"/>
    <property type="evidence" value="ECO:0007669"/>
    <property type="project" value="UniProtKB-KW"/>
</dbReference>
<reference evidence="3" key="1">
    <citation type="journal article" date="2018" name="BMC Genomics">
        <title>Comparative genomics of the wheat fungal pathogen Pyrenophora tritici-repentis reveals chromosomal variations and genome plasticity.</title>
        <authorList>
            <person name="Moolhuijzen P."/>
            <person name="See P.T."/>
            <person name="Hane J.K."/>
            <person name="Shi G."/>
            <person name="Liu Z."/>
            <person name="Oliver R.P."/>
            <person name="Moffat C.S."/>
        </authorList>
    </citation>
    <scope>NUCLEOTIDE SEQUENCE [LARGE SCALE GENOMIC DNA]</scope>
    <source>
        <strain evidence="3">M4</strain>
    </source>
</reference>
<dbReference type="GO" id="GO:0005634">
    <property type="term" value="C:nucleus"/>
    <property type="evidence" value="ECO:0007669"/>
    <property type="project" value="TreeGrafter"/>
</dbReference>
<accession>A0A834RXJ5</accession>
<dbReference type="Pfam" id="PF03221">
    <property type="entry name" value="HTH_Tnp_Tc5"/>
    <property type="match status" value="1"/>
</dbReference>
<evidence type="ECO:0000256" key="1">
    <source>
        <dbReference type="ARBA" id="ARBA00023125"/>
    </source>
</evidence>
<keyword evidence="1" id="KW-0238">DNA-binding</keyword>
<dbReference type="InterPro" id="IPR006600">
    <property type="entry name" value="HTH_CenpB_DNA-bd_dom"/>
</dbReference>
<dbReference type="PROSITE" id="PS51253">
    <property type="entry name" value="HTH_CENPB"/>
    <property type="match status" value="1"/>
</dbReference>
<dbReference type="GeneID" id="90957213"/>
<organism evidence="3 4">
    <name type="scientific">Pyrenophora tritici-repentis</name>
    <dbReference type="NCBI Taxonomy" id="45151"/>
    <lineage>
        <taxon>Eukaryota</taxon>
        <taxon>Fungi</taxon>
        <taxon>Dikarya</taxon>
        <taxon>Ascomycota</taxon>
        <taxon>Pezizomycotina</taxon>
        <taxon>Dothideomycetes</taxon>
        <taxon>Pleosporomycetidae</taxon>
        <taxon>Pleosporales</taxon>
        <taxon>Pleosporineae</taxon>
        <taxon>Pleosporaceae</taxon>
        <taxon>Pyrenophora</taxon>
    </lineage>
</organism>
<dbReference type="PANTHER" id="PTHR19303">
    <property type="entry name" value="TRANSPOSON"/>
    <property type="match status" value="1"/>
</dbReference>
<gene>
    <name evidence="3" type="ORF">PtrM4_123270</name>
</gene>
<dbReference type="PANTHER" id="PTHR19303:SF74">
    <property type="entry name" value="POGO TRANSPOSABLE ELEMENT WITH KRAB DOMAIN"/>
    <property type="match status" value="1"/>
</dbReference>
<dbReference type="EMBL" id="NQIK02000006">
    <property type="protein sequence ID" value="KAF7569912.1"/>
    <property type="molecule type" value="Genomic_DNA"/>
</dbReference>
<protein>
    <recommendedName>
        <fullName evidence="2">HTH CENPB-type domain-containing protein</fullName>
    </recommendedName>
</protein>
<dbReference type="KEGG" id="ptrr:90957213"/>
<feature type="domain" description="HTH CENPB-type" evidence="2">
    <location>
        <begin position="46"/>
        <end position="111"/>
    </location>
</feature>
<dbReference type="Proteomes" id="UP000245464">
    <property type="component" value="Chromosome 6"/>
</dbReference>
<evidence type="ECO:0000313" key="4">
    <source>
        <dbReference type="Proteomes" id="UP000245464"/>
    </source>
</evidence>
<dbReference type="AlphaFoldDB" id="A0A834RXJ5"/>
<comment type="caution">
    <text evidence="3">The sequence shown here is derived from an EMBL/GenBank/DDBJ whole genome shotgun (WGS) entry which is preliminary data.</text>
</comment>
<name>A0A834RXJ5_9PLEO</name>